<dbReference type="GO" id="GO:0009653">
    <property type="term" value="P:anatomical structure morphogenesis"/>
    <property type="evidence" value="ECO:0007669"/>
    <property type="project" value="UniProtKB-ARBA"/>
</dbReference>
<sequence>MGTCAVRKDQGICVNMSKSTSLQKVLGLVLLQQMLCSSAATHLSIQEEQPEGIKIGSIAQDFLPPYHLLTSDKHTRLDTQTGDLYTTAHTIDRETLCPQQPTPTGPCLIQQLVLAHDVVVKVTVEVEDINDNSPHFPEDEVRLSVSEDVAVGTSFLLDDQAQDDDTGSNGQLWYHLDDPDGFFSAEEAGQSLVVVVRRTLDREVRDTHRLTVVTTDRGVPSQSSTATLVVEVTDINDNCPAFRLDSPKSILVPMDAPRSTAVIRVRAMDPDLGPNSIITYSFSPKTSDKSRELFSLDSDSGQITLAGTIDSDGPAEYILRVLASGPSCPPAVTQVTVSVLAASSQRPVMKIRYIAELREGAILIKENQPPTVLALLELEGASPVKGAPSIAGEVPFLLRPQTGNYLLLTSKPLDFEQKSKYHVSIQVRDSRLPRGGEEMVITVLVQDVNDNAPQFQLPHYQVDVEENNAPGTTIAHIRAADIDSMQNGEVAYRLGLHTASMFSIDPGTGRVSVSVALDREQQEFHNFTVLARDNGSPALESTTSVSVHVLDQNDNEPVFTTTNFIFFIPENFPRLGQVGVVPVRDPDAGVNGQVEVQVVNGSGPFMMDNARGTLRCVAEVDREVQDRYELWLVAQDGGHPPHSSTARVTVFVEDINDNRPKVILPSTNLSCLTVSPTMHTGATVTKIYAIDKDSGINGDISYRMVASEPHSPFLIDARSGNVTLAQRLLIRDHRLHHLFIVVSDGGEPTPLQSAVWVNLLVNETEGPCTLSTVPIPAPAHFTHRPPKKTTCEEDQSGIKNAKTTLLVGLGMLVCSAIMLLGAAILFIKQRALRRSHQKLASKGSEIPLRLKETYHTVDWADVQ</sequence>
<keyword evidence="3 13" id="KW-0812">Transmembrane</keyword>
<keyword evidence="2" id="KW-1003">Cell membrane</keyword>
<evidence type="ECO:0000256" key="7">
    <source>
        <dbReference type="ARBA" id="ARBA00022889"/>
    </source>
</evidence>
<evidence type="ECO:0000256" key="3">
    <source>
        <dbReference type="ARBA" id="ARBA00022692"/>
    </source>
</evidence>
<dbReference type="InterPro" id="IPR015919">
    <property type="entry name" value="Cadherin-like_sf"/>
</dbReference>
<evidence type="ECO:0000256" key="13">
    <source>
        <dbReference type="SAM" id="Phobius"/>
    </source>
</evidence>
<feature type="domain" description="Cadherin" evidence="14">
    <location>
        <begin position="244"/>
        <end position="455"/>
    </location>
</feature>
<comment type="subcellular location">
    <subcellularLocation>
        <location evidence="1">Cell membrane</location>
        <topology evidence="1">Single-pass type I membrane protein</topology>
    </subcellularLocation>
</comment>
<proteinExistence type="predicted"/>
<feature type="transmembrane region" description="Helical" evidence="13">
    <location>
        <begin position="805"/>
        <end position="827"/>
    </location>
</feature>
<keyword evidence="16" id="KW-1185">Reference proteome</keyword>
<dbReference type="Proteomes" id="UP001152803">
    <property type="component" value="Unassembled WGS sequence"/>
</dbReference>
<dbReference type="InterPro" id="IPR050174">
    <property type="entry name" value="Protocadherin/Cadherin-CA"/>
</dbReference>
<dbReference type="GO" id="GO:0007156">
    <property type="term" value="P:homophilic cell adhesion via plasma membrane adhesion molecules"/>
    <property type="evidence" value="ECO:0007669"/>
    <property type="project" value="InterPro"/>
</dbReference>
<dbReference type="FunFam" id="2.60.40.60:FF:000020">
    <property type="entry name" value="Dachsous cadherin-related 1b"/>
    <property type="match status" value="1"/>
</dbReference>
<evidence type="ECO:0000256" key="6">
    <source>
        <dbReference type="ARBA" id="ARBA00022837"/>
    </source>
</evidence>
<feature type="domain" description="Cadherin" evidence="14">
    <location>
        <begin position="456"/>
        <end position="559"/>
    </location>
</feature>
<keyword evidence="10" id="KW-0325">Glycoprotein</keyword>
<evidence type="ECO:0000256" key="11">
    <source>
        <dbReference type="ARBA" id="ARBA00072296"/>
    </source>
</evidence>
<evidence type="ECO:0000256" key="2">
    <source>
        <dbReference type="ARBA" id="ARBA00022475"/>
    </source>
</evidence>
<feature type="domain" description="Cadherin" evidence="14">
    <location>
        <begin position="137"/>
        <end position="242"/>
    </location>
</feature>
<keyword evidence="4" id="KW-0732">Signal</keyword>
<feature type="domain" description="Cadherin" evidence="14">
    <location>
        <begin position="560"/>
        <end position="662"/>
    </location>
</feature>
<protein>
    <recommendedName>
        <fullName evidence="11">Protocadherin-20</fullName>
    </recommendedName>
</protein>
<evidence type="ECO:0000313" key="16">
    <source>
        <dbReference type="Proteomes" id="UP001152803"/>
    </source>
</evidence>
<reference evidence="15" key="1">
    <citation type="journal article" date="2023" name="Science">
        <title>Genome structures resolve the early diversification of teleost fishes.</title>
        <authorList>
            <person name="Parey E."/>
            <person name="Louis A."/>
            <person name="Montfort J."/>
            <person name="Bouchez O."/>
            <person name="Roques C."/>
            <person name="Iampietro C."/>
            <person name="Lluch J."/>
            <person name="Castinel A."/>
            <person name="Donnadieu C."/>
            <person name="Desvignes T."/>
            <person name="Floi Bucao C."/>
            <person name="Jouanno E."/>
            <person name="Wen M."/>
            <person name="Mejri S."/>
            <person name="Dirks R."/>
            <person name="Jansen H."/>
            <person name="Henkel C."/>
            <person name="Chen W.J."/>
            <person name="Zahm M."/>
            <person name="Cabau C."/>
            <person name="Klopp C."/>
            <person name="Thompson A.W."/>
            <person name="Robinson-Rechavi M."/>
            <person name="Braasch I."/>
            <person name="Lecointre G."/>
            <person name="Bobe J."/>
            <person name="Postlethwait J.H."/>
            <person name="Berthelot C."/>
            <person name="Roest Crollius H."/>
            <person name="Guiguen Y."/>
        </authorList>
    </citation>
    <scope>NUCLEOTIDE SEQUENCE</scope>
    <source>
        <strain evidence="15">Concon-B</strain>
    </source>
</reference>
<organism evidence="15 16">
    <name type="scientific">Conger conger</name>
    <name type="common">Conger eel</name>
    <name type="synonym">Muraena conger</name>
    <dbReference type="NCBI Taxonomy" id="82655"/>
    <lineage>
        <taxon>Eukaryota</taxon>
        <taxon>Metazoa</taxon>
        <taxon>Chordata</taxon>
        <taxon>Craniata</taxon>
        <taxon>Vertebrata</taxon>
        <taxon>Euteleostomi</taxon>
        <taxon>Actinopterygii</taxon>
        <taxon>Neopterygii</taxon>
        <taxon>Teleostei</taxon>
        <taxon>Anguilliformes</taxon>
        <taxon>Congridae</taxon>
        <taxon>Conger</taxon>
    </lineage>
</organism>
<evidence type="ECO:0000256" key="4">
    <source>
        <dbReference type="ARBA" id="ARBA00022729"/>
    </source>
</evidence>
<dbReference type="OrthoDB" id="6252479at2759"/>
<dbReference type="FunFam" id="2.60.40.60:FF:000016">
    <property type="entry name" value="Protocadherin 9"/>
    <property type="match status" value="1"/>
</dbReference>
<dbReference type="FunFam" id="2.60.40.60:FF:000005">
    <property type="entry name" value="Protocadherin 9"/>
    <property type="match status" value="1"/>
</dbReference>
<dbReference type="Pfam" id="PF00028">
    <property type="entry name" value="Cadherin"/>
    <property type="match status" value="5"/>
</dbReference>
<gene>
    <name evidence="15" type="ORF">COCON_G00046070</name>
</gene>
<dbReference type="PROSITE" id="PS50268">
    <property type="entry name" value="CADHERIN_2"/>
    <property type="match status" value="6"/>
</dbReference>
<evidence type="ECO:0000256" key="1">
    <source>
        <dbReference type="ARBA" id="ARBA00004251"/>
    </source>
</evidence>
<feature type="domain" description="Cadherin" evidence="14">
    <location>
        <begin position="66"/>
        <end position="136"/>
    </location>
</feature>
<dbReference type="Gene3D" id="2.60.40.60">
    <property type="entry name" value="Cadherins"/>
    <property type="match status" value="7"/>
</dbReference>
<dbReference type="PROSITE" id="PS00232">
    <property type="entry name" value="CADHERIN_1"/>
    <property type="match status" value="3"/>
</dbReference>
<dbReference type="PANTHER" id="PTHR24028">
    <property type="entry name" value="CADHERIN-87A"/>
    <property type="match status" value="1"/>
</dbReference>
<dbReference type="GO" id="GO:0005509">
    <property type="term" value="F:calcium ion binding"/>
    <property type="evidence" value="ECO:0007669"/>
    <property type="project" value="UniProtKB-UniRule"/>
</dbReference>
<evidence type="ECO:0000256" key="8">
    <source>
        <dbReference type="ARBA" id="ARBA00022989"/>
    </source>
</evidence>
<dbReference type="PRINTS" id="PR00205">
    <property type="entry name" value="CADHERIN"/>
</dbReference>
<dbReference type="InterPro" id="IPR002126">
    <property type="entry name" value="Cadherin-like_dom"/>
</dbReference>
<evidence type="ECO:0000256" key="10">
    <source>
        <dbReference type="ARBA" id="ARBA00023180"/>
    </source>
</evidence>
<dbReference type="EMBL" id="JAFJMO010000003">
    <property type="protein sequence ID" value="KAJ8282088.1"/>
    <property type="molecule type" value="Genomic_DNA"/>
</dbReference>
<comment type="caution">
    <text evidence="15">The sequence shown here is derived from an EMBL/GenBank/DDBJ whole genome shotgun (WGS) entry which is preliminary data.</text>
</comment>
<name>A0A9Q1I565_CONCO</name>
<evidence type="ECO:0000256" key="12">
    <source>
        <dbReference type="PROSITE-ProRule" id="PRU00043"/>
    </source>
</evidence>
<keyword evidence="6 12" id="KW-0106">Calcium</keyword>
<dbReference type="SUPFAM" id="SSF49313">
    <property type="entry name" value="Cadherin-like"/>
    <property type="match status" value="6"/>
</dbReference>
<feature type="domain" description="Cadherin" evidence="14">
    <location>
        <begin position="666"/>
        <end position="776"/>
    </location>
</feature>
<keyword evidence="8 13" id="KW-1133">Transmembrane helix</keyword>
<dbReference type="AlphaFoldDB" id="A0A9Q1I565"/>
<dbReference type="InterPro" id="IPR020894">
    <property type="entry name" value="Cadherin_CS"/>
</dbReference>
<evidence type="ECO:0000259" key="14">
    <source>
        <dbReference type="PROSITE" id="PS50268"/>
    </source>
</evidence>
<keyword evidence="7" id="KW-0130">Cell adhesion</keyword>
<evidence type="ECO:0000313" key="15">
    <source>
        <dbReference type="EMBL" id="KAJ8282088.1"/>
    </source>
</evidence>
<dbReference type="FunFam" id="2.60.40.60:FF:000007">
    <property type="entry name" value="Protocadherin alpha 2"/>
    <property type="match status" value="1"/>
</dbReference>
<dbReference type="CDD" id="cd11304">
    <property type="entry name" value="Cadherin_repeat"/>
    <property type="match status" value="5"/>
</dbReference>
<keyword evidence="9 13" id="KW-0472">Membrane</keyword>
<dbReference type="GO" id="GO:0005886">
    <property type="term" value="C:plasma membrane"/>
    <property type="evidence" value="ECO:0007669"/>
    <property type="project" value="UniProtKB-SubCell"/>
</dbReference>
<dbReference type="FunFam" id="2.60.40.60:FF:000002">
    <property type="entry name" value="Protocadherin alpha 2"/>
    <property type="match status" value="1"/>
</dbReference>
<evidence type="ECO:0000256" key="5">
    <source>
        <dbReference type="ARBA" id="ARBA00022737"/>
    </source>
</evidence>
<dbReference type="SMART" id="SM00112">
    <property type="entry name" value="CA"/>
    <property type="match status" value="7"/>
</dbReference>
<dbReference type="PANTHER" id="PTHR24028:SF146">
    <property type="entry name" value="CADHERIN 96CB, ISOFORM D-RELATED"/>
    <property type="match status" value="1"/>
</dbReference>
<keyword evidence="5" id="KW-0677">Repeat</keyword>
<accession>A0A9Q1I565</accession>
<evidence type="ECO:0000256" key="9">
    <source>
        <dbReference type="ARBA" id="ARBA00023136"/>
    </source>
</evidence>